<comment type="cofactor">
    <cofactor evidence="1 6">
        <name>(R)-lipoate</name>
        <dbReference type="ChEBI" id="CHEBI:83088"/>
    </cofactor>
</comment>
<dbReference type="EC" id="2.3.1.-" evidence="6"/>
<dbReference type="SUPFAM" id="SSF51230">
    <property type="entry name" value="Single hybrid motif"/>
    <property type="match status" value="1"/>
</dbReference>
<keyword evidence="10" id="KW-1185">Reference proteome</keyword>
<dbReference type="InterPro" id="IPR001078">
    <property type="entry name" value="2-oxoacid_DH_actylTfrase"/>
</dbReference>
<evidence type="ECO:0000313" key="10">
    <source>
        <dbReference type="Proteomes" id="UP000585638"/>
    </source>
</evidence>
<feature type="domain" description="2-oxoacid dehydrogenase acyltransferase catalytic" evidence="7">
    <location>
        <begin position="170"/>
        <end position="331"/>
    </location>
</feature>
<keyword evidence="4 6" id="KW-0450">Lipoyl</keyword>
<keyword evidence="5 6" id="KW-0012">Acyltransferase</keyword>
<name>A0A7W9NKT5_9PSEU</name>
<accession>A0A7W9NKT5</accession>
<comment type="similarity">
    <text evidence="2 6">Belongs to the 2-oxoacid dehydrogenase family.</text>
</comment>
<dbReference type="SUPFAM" id="SSF52777">
    <property type="entry name" value="CoA-dependent acyltransferases"/>
    <property type="match status" value="1"/>
</dbReference>
<dbReference type="Pfam" id="PF00364">
    <property type="entry name" value="Biotin_lipoyl"/>
    <property type="match status" value="1"/>
</dbReference>
<dbReference type="CDD" id="cd06849">
    <property type="entry name" value="lipoyl_domain"/>
    <property type="match status" value="1"/>
</dbReference>
<dbReference type="Gene3D" id="3.30.559.10">
    <property type="entry name" value="Chloramphenicol acetyltransferase-like domain"/>
    <property type="match status" value="1"/>
</dbReference>
<sequence>MPVEIRLEQLSANDPTARITEWLVEDGAAVAVGDAIAAVETAKVSVDVVSPHAGIVVRSAAVADVIGVGDLLAYVCADQAEVDAMVRDRAEPVEPEARTGRYSAAAARYMTEHGIPDSAFADYDLVTLADAQEVHGRLTRPTATKSLEVARLTEANVLNASLSVQFAGERIRADADTADLPTVRLLGRVVAATARALADFPQLNGYYDDGVRLRSTIDIGVAIDLGDGLKVGVVRQDEPVEDRLMELVSRYVDGTLTPADVAESSLTISDLSMENVLFFQPLLNHRQALALGVGGDLELPGQPLTLTATFDHRVTSGREVSAFLATIRRHLAVGGTS</sequence>
<dbReference type="AlphaFoldDB" id="A0A7W9NKT5"/>
<dbReference type="GO" id="GO:0031405">
    <property type="term" value="F:lipoic acid binding"/>
    <property type="evidence" value="ECO:0007669"/>
    <property type="project" value="TreeGrafter"/>
</dbReference>
<dbReference type="InterPro" id="IPR011053">
    <property type="entry name" value="Single_hybrid_motif"/>
</dbReference>
<gene>
    <name evidence="9" type="ORF">BJ998_007556</name>
</gene>
<proteinExistence type="inferred from homology"/>
<dbReference type="Proteomes" id="UP000585638">
    <property type="component" value="Unassembled WGS sequence"/>
</dbReference>
<evidence type="ECO:0000256" key="5">
    <source>
        <dbReference type="ARBA" id="ARBA00023315"/>
    </source>
</evidence>
<feature type="domain" description="Lipoyl-binding" evidence="8">
    <location>
        <begin position="17"/>
        <end position="74"/>
    </location>
</feature>
<dbReference type="InterPro" id="IPR003016">
    <property type="entry name" value="2-oxoA_DH_lipoyl-BS"/>
</dbReference>
<dbReference type="Gene3D" id="2.40.50.100">
    <property type="match status" value="1"/>
</dbReference>
<reference evidence="9 10" key="1">
    <citation type="submission" date="2020-08" db="EMBL/GenBank/DDBJ databases">
        <title>Sequencing the genomes of 1000 actinobacteria strains.</title>
        <authorList>
            <person name="Klenk H.-P."/>
        </authorList>
    </citation>
    <scope>NUCLEOTIDE SEQUENCE [LARGE SCALE GENOMIC DNA]</scope>
    <source>
        <strain evidence="9 10">DSM 43851</strain>
    </source>
</reference>
<evidence type="ECO:0000256" key="4">
    <source>
        <dbReference type="ARBA" id="ARBA00022823"/>
    </source>
</evidence>
<evidence type="ECO:0000313" key="9">
    <source>
        <dbReference type="EMBL" id="MBB5896360.1"/>
    </source>
</evidence>
<evidence type="ECO:0000256" key="1">
    <source>
        <dbReference type="ARBA" id="ARBA00001938"/>
    </source>
</evidence>
<dbReference type="PROSITE" id="PS00189">
    <property type="entry name" value="LIPOYL"/>
    <property type="match status" value="1"/>
</dbReference>
<dbReference type="RefSeq" id="WP_184868028.1">
    <property type="nucleotide sequence ID" value="NZ_BAAAWY010000101.1"/>
</dbReference>
<dbReference type="Pfam" id="PF00198">
    <property type="entry name" value="2-oxoacid_dh"/>
    <property type="match status" value="1"/>
</dbReference>
<dbReference type="GO" id="GO:0016407">
    <property type="term" value="F:acetyltransferase activity"/>
    <property type="evidence" value="ECO:0007669"/>
    <property type="project" value="TreeGrafter"/>
</dbReference>
<dbReference type="PANTHER" id="PTHR43178:SF5">
    <property type="entry name" value="LIPOAMIDE ACYLTRANSFERASE COMPONENT OF BRANCHED-CHAIN ALPHA-KETO ACID DEHYDROGENASE COMPLEX, MITOCHONDRIAL"/>
    <property type="match status" value="1"/>
</dbReference>
<organism evidence="9 10">
    <name type="scientific">Kutzneria kofuensis</name>
    <dbReference type="NCBI Taxonomy" id="103725"/>
    <lineage>
        <taxon>Bacteria</taxon>
        <taxon>Bacillati</taxon>
        <taxon>Actinomycetota</taxon>
        <taxon>Actinomycetes</taxon>
        <taxon>Pseudonocardiales</taxon>
        <taxon>Pseudonocardiaceae</taxon>
        <taxon>Kutzneria</taxon>
    </lineage>
</organism>
<dbReference type="EMBL" id="JACHIR010000001">
    <property type="protein sequence ID" value="MBB5896360.1"/>
    <property type="molecule type" value="Genomic_DNA"/>
</dbReference>
<dbReference type="InterPro" id="IPR050743">
    <property type="entry name" value="2-oxoacid_DH_E2_comp"/>
</dbReference>
<dbReference type="PANTHER" id="PTHR43178">
    <property type="entry name" value="DIHYDROLIPOAMIDE ACETYLTRANSFERASE COMPONENT OF PYRUVATE DEHYDROGENASE COMPLEX"/>
    <property type="match status" value="1"/>
</dbReference>
<evidence type="ECO:0000256" key="2">
    <source>
        <dbReference type="ARBA" id="ARBA00007317"/>
    </source>
</evidence>
<comment type="caution">
    <text evidence="9">The sequence shown here is derived from an EMBL/GenBank/DDBJ whole genome shotgun (WGS) entry which is preliminary data.</text>
</comment>
<dbReference type="InterPro" id="IPR023213">
    <property type="entry name" value="CAT-like_dom_sf"/>
</dbReference>
<evidence type="ECO:0000256" key="6">
    <source>
        <dbReference type="RuleBase" id="RU003423"/>
    </source>
</evidence>
<dbReference type="GO" id="GO:0005737">
    <property type="term" value="C:cytoplasm"/>
    <property type="evidence" value="ECO:0007669"/>
    <property type="project" value="TreeGrafter"/>
</dbReference>
<keyword evidence="9" id="KW-0670">Pyruvate</keyword>
<evidence type="ECO:0000259" key="7">
    <source>
        <dbReference type="Pfam" id="PF00198"/>
    </source>
</evidence>
<evidence type="ECO:0000256" key="3">
    <source>
        <dbReference type="ARBA" id="ARBA00022679"/>
    </source>
</evidence>
<keyword evidence="3 6" id="KW-0808">Transferase</keyword>
<protein>
    <recommendedName>
        <fullName evidence="6">Dihydrolipoamide acetyltransferase component of pyruvate dehydrogenase complex</fullName>
        <ecNumber evidence="6">2.3.1.-</ecNumber>
    </recommendedName>
</protein>
<evidence type="ECO:0000259" key="8">
    <source>
        <dbReference type="Pfam" id="PF00364"/>
    </source>
</evidence>
<dbReference type="InterPro" id="IPR000089">
    <property type="entry name" value="Biotin_lipoyl"/>
</dbReference>